<protein>
    <submittedName>
        <fullName evidence="1">Uncharacterized protein</fullName>
    </submittedName>
</protein>
<comment type="caution">
    <text evidence="1">The sequence shown here is derived from an EMBL/GenBank/DDBJ whole genome shotgun (WGS) entry which is preliminary data.</text>
</comment>
<organism evidence="1 2">
    <name type="scientific">Beauveria bassiana</name>
    <name type="common">White muscardine disease fungus</name>
    <name type="synonym">Tritirachium shiotae</name>
    <dbReference type="NCBI Taxonomy" id="176275"/>
    <lineage>
        <taxon>Eukaryota</taxon>
        <taxon>Fungi</taxon>
        <taxon>Dikarya</taxon>
        <taxon>Ascomycota</taxon>
        <taxon>Pezizomycotina</taxon>
        <taxon>Sordariomycetes</taxon>
        <taxon>Hypocreomycetidae</taxon>
        <taxon>Hypocreales</taxon>
        <taxon>Cordycipitaceae</taxon>
        <taxon>Beauveria</taxon>
    </lineage>
</organism>
<name>A0A2N6NBH5_BEABA</name>
<dbReference type="Proteomes" id="UP000235728">
    <property type="component" value="Unassembled WGS sequence"/>
</dbReference>
<gene>
    <name evidence="1" type="ORF">BM221_009468</name>
</gene>
<dbReference type="AlphaFoldDB" id="A0A2N6NBH5"/>
<sequence length="119" mass="13660">MFRDQNDRVIAKATSCRKQPDARRNSPIVSVLHAYHELVSLTSKSATSIWIGAMKSAPALRTSTTTSSRTFFVWIFFLKFRWETFQLATSGLILRIIYSALLFYEIVRLPRVDDEGLQT</sequence>
<reference evidence="1 2" key="1">
    <citation type="journal article" date="2016" name="Appl. Microbiol. Biotechnol.">
        <title>Characterization of T-DNA insertion mutants with decreased virulence in the entomopathogenic fungus Beauveria bassiana JEF-007.</title>
        <authorList>
            <person name="Kim S."/>
            <person name="Lee S.J."/>
            <person name="Nai Y.S."/>
            <person name="Yu J.S."/>
            <person name="Lee M.R."/>
            <person name="Yang Y.T."/>
            <person name="Kim J.S."/>
        </authorList>
    </citation>
    <scope>NUCLEOTIDE SEQUENCE [LARGE SCALE GENOMIC DNA]</scope>
    <source>
        <strain evidence="1 2">JEF-007</strain>
    </source>
</reference>
<proteinExistence type="predicted"/>
<dbReference type="EMBL" id="MRVG01000012">
    <property type="protein sequence ID" value="PMB64628.1"/>
    <property type="molecule type" value="Genomic_DNA"/>
</dbReference>
<evidence type="ECO:0000313" key="2">
    <source>
        <dbReference type="Proteomes" id="UP000235728"/>
    </source>
</evidence>
<accession>A0A2N6NBH5</accession>
<evidence type="ECO:0000313" key="1">
    <source>
        <dbReference type="EMBL" id="PMB64628.1"/>
    </source>
</evidence>